<comment type="caution">
    <text evidence="2">The sequence shown here is derived from an EMBL/GenBank/DDBJ whole genome shotgun (WGS) entry which is preliminary data.</text>
</comment>
<evidence type="ECO:0000313" key="3">
    <source>
        <dbReference type="Proteomes" id="UP000469949"/>
    </source>
</evidence>
<sequence length="42" mass="4646">MQGAWHGWRAHRMRRDMTPSAAMASGASDRTVSSRDPTVMVS</sequence>
<dbReference type="EMBL" id="WEKV01000008">
    <property type="protein sequence ID" value="KAB7786277.1"/>
    <property type="molecule type" value="Genomic_DNA"/>
</dbReference>
<dbReference type="Proteomes" id="UP000469949">
    <property type="component" value="Unassembled WGS sequence"/>
</dbReference>
<protein>
    <submittedName>
        <fullName evidence="2">Uncharacterized protein</fullName>
    </submittedName>
</protein>
<feature type="compositionally biased region" description="Polar residues" evidence="1">
    <location>
        <begin position="28"/>
        <end position="42"/>
    </location>
</feature>
<accession>A0A833MYI3</accession>
<feature type="region of interest" description="Disordered" evidence="1">
    <location>
        <begin position="1"/>
        <end position="42"/>
    </location>
</feature>
<proteinExistence type="predicted"/>
<name>A0A833MYI3_9HYPH</name>
<reference evidence="2 3" key="1">
    <citation type="submission" date="2019-10" db="EMBL/GenBank/DDBJ databases">
        <title>Draft Genome Sequence of the Caffeine Degrading Methylotroph Methylorubrum populi PINKEL.</title>
        <authorList>
            <person name="Dawson S.C."/>
            <person name="Zhang X."/>
            <person name="Wright M.E."/>
            <person name="Sharma G."/>
            <person name="Langner J.T."/>
            <person name="Ditty J.L."/>
            <person name="Subuyuj G.A."/>
        </authorList>
    </citation>
    <scope>NUCLEOTIDE SEQUENCE [LARGE SCALE GENOMIC DNA]</scope>
    <source>
        <strain evidence="2 3">Pinkel</strain>
    </source>
</reference>
<organism evidence="2 3">
    <name type="scientific">Methylorubrum populi</name>
    <dbReference type="NCBI Taxonomy" id="223967"/>
    <lineage>
        <taxon>Bacteria</taxon>
        <taxon>Pseudomonadati</taxon>
        <taxon>Pseudomonadota</taxon>
        <taxon>Alphaproteobacteria</taxon>
        <taxon>Hyphomicrobiales</taxon>
        <taxon>Methylobacteriaceae</taxon>
        <taxon>Methylorubrum</taxon>
    </lineage>
</organism>
<evidence type="ECO:0000256" key="1">
    <source>
        <dbReference type="SAM" id="MobiDB-lite"/>
    </source>
</evidence>
<gene>
    <name evidence="2" type="ORF">F8B43_1678</name>
</gene>
<dbReference type="AlphaFoldDB" id="A0A833MYI3"/>
<evidence type="ECO:0000313" key="2">
    <source>
        <dbReference type="EMBL" id="KAB7786277.1"/>
    </source>
</evidence>